<comment type="caution">
    <text evidence="6">The sequence shown here is derived from an EMBL/GenBank/DDBJ whole genome shotgun (WGS) entry which is preliminary data.</text>
</comment>
<dbReference type="AlphaFoldDB" id="A0A3M6V221"/>
<dbReference type="Pfam" id="PF03024">
    <property type="entry name" value="Folate_rec"/>
    <property type="match status" value="1"/>
</dbReference>
<evidence type="ECO:0000313" key="7">
    <source>
        <dbReference type="Proteomes" id="UP000275408"/>
    </source>
</evidence>
<evidence type="ECO:0000256" key="1">
    <source>
        <dbReference type="ARBA" id="ARBA00007932"/>
    </source>
</evidence>
<proteinExistence type="inferred from homology"/>
<keyword evidence="7" id="KW-1185">Reference proteome</keyword>
<evidence type="ECO:0000259" key="5">
    <source>
        <dbReference type="Pfam" id="PF03024"/>
    </source>
</evidence>
<evidence type="ECO:0000256" key="2">
    <source>
        <dbReference type="ARBA" id="ARBA00022729"/>
    </source>
</evidence>
<dbReference type="InterPro" id="IPR018143">
    <property type="entry name" value="Folate_rcpt-like"/>
</dbReference>
<dbReference type="Proteomes" id="UP000275408">
    <property type="component" value="Unassembled WGS sequence"/>
</dbReference>
<dbReference type="GO" id="GO:0009897">
    <property type="term" value="C:external side of plasma membrane"/>
    <property type="evidence" value="ECO:0007669"/>
    <property type="project" value="TreeGrafter"/>
</dbReference>
<dbReference type="EMBL" id="RCHS01000253">
    <property type="protein sequence ID" value="RMX59952.1"/>
    <property type="molecule type" value="Genomic_DNA"/>
</dbReference>
<feature type="signal peptide" evidence="4">
    <location>
        <begin position="1"/>
        <end position="22"/>
    </location>
</feature>
<feature type="chain" id="PRO_5018137127" description="Folate receptor-like domain-containing protein" evidence="4">
    <location>
        <begin position="23"/>
        <end position="242"/>
    </location>
</feature>
<evidence type="ECO:0000256" key="3">
    <source>
        <dbReference type="ARBA" id="ARBA00023157"/>
    </source>
</evidence>
<protein>
    <recommendedName>
        <fullName evidence="5">Folate receptor-like domain-containing protein</fullName>
    </recommendedName>
</protein>
<name>A0A3M6V221_POCDA</name>
<organism evidence="6 7">
    <name type="scientific">Pocillopora damicornis</name>
    <name type="common">Cauliflower coral</name>
    <name type="synonym">Millepora damicornis</name>
    <dbReference type="NCBI Taxonomy" id="46731"/>
    <lineage>
        <taxon>Eukaryota</taxon>
        <taxon>Metazoa</taxon>
        <taxon>Cnidaria</taxon>
        <taxon>Anthozoa</taxon>
        <taxon>Hexacorallia</taxon>
        <taxon>Scleractinia</taxon>
        <taxon>Astrocoeniina</taxon>
        <taxon>Pocilloporidae</taxon>
        <taxon>Pocillopora</taxon>
    </lineage>
</organism>
<keyword evidence="3" id="KW-1015">Disulfide bond</keyword>
<dbReference type="GO" id="GO:0038023">
    <property type="term" value="F:signaling receptor activity"/>
    <property type="evidence" value="ECO:0007669"/>
    <property type="project" value="TreeGrafter"/>
</dbReference>
<feature type="domain" description="Folate receptor-like" evidence="5">
    <location>
        <begin position="30"/>
        <end position="194"/>
    </location>
</feature>
<dbReference type="PANTHER" id="PTHR10517">
    <property type="entry name" value="FOLATE RECEPTOR"/>
    <property type="match status" value="1"/>
</dbReference>
<dbReference type="OMA" id="EECFWQC"/>
<dbReference type="InterPro" id="IPR004269">
    <property type="entry name" value="Folate_rcpt"/>
</dbReference>
<gene>
    <name evidence="6" type="ORF">pdam_00001119</name>
</gene>
<dbReference type="PANTHER" id="PTHR10517:SF14">
    <property type="entry name" value="FOLATE RECEPTOR 1-RELATED"/>
    <property type="match status" value="1"/>
</dbReference>
<evidence type="ECO:0000256" key="4">
    <source>
        <dbReference type="SAM" id="SignalP"/>
    </source>
</evidence>
<sequence>MARSGVFVCLFLAAFVGEFCLGHEEEVAKCIDGPYHKDKPSPEGPDYVECQPWKENTCCTAGFTAQLEKSNVEVLYNFSWHHCGNLSKECERYIKNEECFYSCEPSLIKWHTSGGGVKQVPICADYCDKWYDACKNDMTCAEDWLADFNFTLSQYSCRTDSKCLRFSELYKDGEGLCNKMWGQSFTYEKSNNCMVMWFDGKNPNEKVKLNTTGENPAGAAVTSYQSKFINIALALSLIKLLC</sequence>
<dbReference type="OrthoDB" id="567542at2759"/>
<reference evidence="6 7" key="1">
    <citation type="journal article" date="2018" name="Sci. Rep.">
        <title>Comparative analysis of the Pocillopora damicornis genome highlights role of immune system in coral evolution.</title>
        <authorList>
            <person name="Cunning R."/>
            <person name="Bay R.A."/>
            <person name="Gillette P."/>
            <person name="Baker A.C."/>
            <person name="Traylor-Knowles N."/>
        </authorList>
    </citation>
    <scope>NUCLEOTIDE SEQUENCE [LARGE SCALE GENOMIC DNA]</scope>
    <source>
        <strain evidence="6">RSMAS</strain>
        <tissue evidence="6">Whole animal</tissue>
    </source>
</reference>
<keyword evidence="2 4" id="KW-0732">Signal</keyword>
<accession>A0A3M6V221</accession>
<evidence type="ECO:0000313" key="6">
    <source>
        <dbReference type="EMBL" id="RMX59952.1"/>
    </source>
</evidence>
<comment type="similarity">
    <text evidence="1">Belongs to the folate receptor family.</text>
</comment>